<keyword evidence="1" id="KW-0433">Leucine-rich repeat</keyword>
<feature type="region of interest" description="Disordered" evidence="3">
    <location>
        <begin position="347"/>
        <end position="368"/>
    </location>
</feature>
<feature type="compositionally biased region" description="Basic and acidic residues" evidence="3">
    <location>
        <begin position="21"/>
        <end position="37"/>
    </location>
</feature>
<feature type="region of interest" description="Disordered" evidence="3">
    <location>
        <begin position="21"/>
        <end position="66"/>
    </location>
</feature>
<protein>
    <submittedName>
        <fullName evidence="5">LRR receptor-like serine threonine-protein kinase</fullName>
    </submittedName>
</protein>
<organism evidence="5 6">
    <name type="scientific">Seminavis robusta</name>
    <dbReference type="NCBI Taxonomy" id="568900"/>
    <lineage>
        <taxon>Eukaryota</taxon>
        <taxon>Sar</taxon>
        <taxon>Stramenopiles</taxon>
        <taxon>Ochrophyta</taxon>
        <taxon>Bacillariophyta</taxon>
        <taxon>Bacillariophyceae</taxon>
        <taxon>Bacillariophycidae</taxon>
        <taxon>Naviculales</taxon>
        <taxon>Naviculaceae</taxon>
        <taxon>Seminavis</taxon>
    </lineage>
</organism>
<sequence>MDDRIIDTGTDIDTLLQKQERELREANRMNDPKKDNNEMTAAAGMSPAEAAKKKEMGAGSTKVDENIPSDFSEIVSLPMPMPRHHRYIDDPSIPGAYAVQGAIYAPPSPRVSVSSGSTGGGGDIEMGSPAAVPAASTSDTNNDGLVEARPVTQPQATADEVVVLKHEKKKPCRASLVLIVVAVVAVLVLAVSFAVAVTNARTDDDVIIMVTSTKPDDTEEGQQKKNQTLDPTLGRLLPNYTLDAIRQGMSVLDGMDSNATTNVTLLTPQYRAYDWLTTDMDMQSYADDRLVQRFALATFFFSTKGYNWTSQTQSLLNDTNHTAAESLLLNPNDYFRPQESLEWYQAVPGSRKRDVQTEESERSQEAFEPWLSPQHECQWWSLAPVNGYSTCNNDSSFYVSLDVEGNNLAGELPPELGLLTTLESIFVGRDRQTHGPIVSQIGQLTRLRELHLGGSQSTGTIPTELARLSDTLEYLGIGFNRLTGTFPSQLTALSKLEQLKIDANRLHGTLPKNLGSHLSNLRIVSFYRNQFNGTVLSSLIPCANLAFIDIAENQFADEIPSELGTLTHLTRLFLPNNRLHGTLPSTLALLPKLGKLNLHNNVNLTGPLPPEFAALNQTLTVFQIQGTGITGTIPEALCGMKKLKFDCSDTLCGCDCPCG</sequence>
<evidence type="ECO:0000313" key="5">
    <source>
        <dbReference type="EMBL" id="CAB9528373.1"/>
    </source>
</evidence>
<keyword evidence="4" id="KW-0812">Transmembrane</keyword>
<keyword evidence="2" id="KW-0677">Repeat</keyword>
<evidence type="ECO:0000256" key="2">
    <source>
        <dbReference type="ARBA" id="ARBA00022737"/>
    </source>
</evidence>
<feature type="compositionally biased region" description="Basic and acidic residues" evidence="3">
    <location>
        <begin position="351"/>
        <end position="365"/>
    </location>
</feature>
<keyword evidence="5" id="KW-0808">Transferase</keyword>
<comment type="caution">
    <text evidence="5">The sequence shown here is derived from an EMBL/GenBank/DDBJ whole genome shotgun (WGS) entry which is preliminary data.</text>
</comment>
<proteinExistence type="predicted"/>
<dbReference type="InterPro" id="IPR032675">
    <property type="entry name" value="LRR_dom_sf"/>
</dbReference>
<keyword evidence="5" id="KW-0675">Receptor</keyword>
<evidence type="ECO:0000313" key="6">
    <source>
        <dbReference type="Proteomes" id="UP001153069"/>
    </source>
</evidence>
<evidence type="ECO:0000256" key="4">
    <source>
        <dbReference type="SAM" id="Phobius"/>
    </source>
</evidence>
<evidence type="ECO:0000256" key="3">
    <source>
        <dbReference type="SAM" id="MobiDB-lite"/>
    </source>
</evidence>
<dbReference type="Proteomes" id="UP001153069">
    <property type="component" value="Unassembled WGS sequence"/>
</dbReference>
<keyword evidence="4" id="KW-0472">Membrane</keyword>
<dbReference type="AlphaFoldDB" id="A0A9N8HZ97"/>
<accession>A0A9N8HZ97</accession>
<dbReference type="OrthoDB" id="47890at2759"/>
<dbReference type="SUPFAM" id="SSF52058">
    <property type="entry name" value="L domain-like"/>
    <property type="match status" value="1"/>
</dbReference>
<feature type="transmembrane region" description="Helical" evidence="4">
    <location>
        <begin position="174"/>
        <end position="197"/>
    </location>
</feature>
<dbReference type="GO" id="GO:0016301">
    <property type="term" value="F:kinase activity"/>
    <property type="evidence" value="ECO:0007669"/>
    <property type="project" value="UniProtKB-KW"/>
</dbReference>
<feature type="region of interest" description="Disordered" evidence="3">
    <location>
        <begin position="109"/>
        <end position="145"/>
    </location>
</feature>
<dbReference type="InterPro" id="IPR050647">
    <property type="entry name" value="Plant_LRR-RLKs"/>
</dbReference>
<dbReference type="Gene3D" id="3.80.10.10">
    <property type="entry name" value="Ribonuclease Inhibitor"/>
    <property type="match status" value="1"/>
</dbReference>
<keyword evidence="6" id="KW-1185">Reference proteome</keyword>
<dbReference type="PANTHER" id="PTHR48056">
    <property type="entry name" value="LRR RECEPTOR-LIKE SERINE/THREONINE-PROTEIN KINASE-RELATED"/>
    <property type="match status" value="1"/>
</dbReference>
<evidence type="ECO:0000256" key="1">
    <source>
        <dbReference type="ARBA" id="ARBA00022614"/>
    </source>
</evidence>
<dbReference type="FunFam" id="3.80.10.10:FF:000041">
    <property type="entry name" value="LRR receptor-like serine/threonine-protein kinase ERECTA"/>
    <property type="match status" value="1"/>
</dbReference>
<dbReference type="EMBL" id="CAICTM010002208">
    <property type="protein sequence ID" value="CAB9528373.1"/>
    <property type="molecule type" value="Genomic_DNA"/>
</dbReference>
<reference evidence="5" key="1">
    <citation type="submission" date="2020-06" db="EMBL/GenBank/DDBJ databases">
        <authorList>
            <consortium name="Plant Systems Biology data submission"/>
        </authorList>
    </citation>
    <scope>NUCLEOTIDE SEQUENCE</scope>
    <source>
        <strain evidence="5">D6</strain>
    </source>
</reference>
<name>A0A9N8HZ97_9STRA</name>
<gene>
    <name evidence="5" type="ORF">SEMRO_2210_G319210.1</name>
</gene>
<keyword evidence="4" id="KW-1133">Transmembrane helix</keyword>
<keyword evidence="5" id="KW-0418">Kinase</keyword>